<comment type="caution">
    <text evidence="2">The sequence shown here is derived from an EMBL/GenBank/DDBJ whole genome shotgun (WGS) entry which is preliminary data.</text>
</comment>
<reference evidence="2" key="1">
    <citation type="submission" date="2019-08" db="EMBL/GenBank/DDBJ databases">
        <authorList>
            <person name="Kucharzyk K."/>
            <person name="Murdoch R.W."/>
            <person name="Higgins S."/>
            <person name="Loffler F."/>
        </authorList>
    </citation>
    <scope>NUCLEOTIDE SEQUENCE</scope>
</reference>
<accession>A0A645IIQ2</accession>
<sequence>MVAGNAGGGPTFNLFDTTRTLTTTMLLGLKETLGLDYDIRFSVGILLIIIILLTNILLNVVKRKIGKVK</sequence>
<protein>
    <recommendedName>
        <fullName evidence="3">Phosphate transport system permease protein PstC</fullName>
    </recommendedName>
</protein>
<name>A0A645IIQ2_9ZZZZ</name>
<evidence type="ECO:0000313" key="2">
    <source>
        <dbReference type="EMBL" id="MPN50712.1"/>
    </source>
</evidence>
<evidence type="ECO:0000256" key="1">
    <source>
        <dbReference type="SAM" id="Phobius"/>
    </source>
</evidence>
<proteinExistence type="predicted"/>
<feature type="transmembrane region" description="Helical" evidence="1">
    <location>
        <begin position="39"/>
        <end position="61"/>
    </location>
</feature>
<organism evidence="2">
    <name type="scientific">bioreactor metagenome</name>
    <dbReference type="NCBI Taxonomy" id="1076179"/>
    <lineage>
        <taxon>unclassified sequences</taxon>
        <taxon>metagenomes</taxon>
        <taxon>ecological metagenomes</taxon>
    </lineage>
</organism>
<dbReference type="AlphaFoldDB" id="A0A645IIQ2"/>
<gene>
    <name evidence="2" type="ORF">SDC9_198345</name>
</gene>
<evidence type="ECO:0008006" key="3">
    <source>
        <dbReference type="Google" id="ProtNLM"/>
    </source>
</evidence>
<keyword evidence="1" id="KW-0472">Membrane</keyword>
<dbReference type="EMBL" id="VSSQ01115137">
    <property type="protein sequence ID" value="MPN50712.1"/>
    <property type="molecule type" value="Genomic_DNA"/>
</dbReference>
<keyword evidence="1" id="KW-0812">Transmembrane</keyword>
<keyword evidence="1" id="KW-1133">Transmembrane helix</keyword>